<protein>
    <recommendedName>
        <fullName evidence="5">Hydantoinase A/oxoprolinase domain-containing protein</fullName>
    </recommendedName>
</protein>
<accession>A0A382PNM7</accession>
<dbReference type="InterPro" id="IPR045079">
    <property type="entry name" value="Oxoprolinase-like"/>
</dbReference>
<dbReference type="Pfam" id="PF02538">
    <property type="entry name" value="Hydantoinase_B"/>
    <property type="match status" value="1"/>
</dbReference>
<dbReference type="InterPro" id="IPR002821">
    <property type="entry name" value="Hydantoinase_A"/>
</dbReference>
<dbReference type="GO" id="GO:0005829">
    <property type="term" value="C:cytosol"/>
    <property type="evidence" value="ECO:0007669"/>
    <property type="project" value="TreeGrafter"/>
</dbReference>
<sequence length="343" mass="36931">FGLGQDEALDIDAVRRAFAKLADRVESETGDSRTPMEVADGFLRIAVENMANAIKKVSVQRGYDVTGYTLNCFGGAGGQHACLVADALGMGRVFIHPFAGVLSAYGMGLADVRALKEKALELPLGVQSVQALSAILDELVSFSTEELAGQGIEPGAVSVIRRVHLRYEGTDTALQVDYGSIKEMQDRFELAYRQRYGFVMPDKGMVIEAAAVEAVGKMDDVDLPPVDQEETIGAAQPQTHVSTYMAGEDRSTGVFDRDLLRPGHEVPGPAIIREQTATTVVEPGWQAGIDTAGNLIMARVVPLKRESAIGTECDPVMLEVFNNLFMSIAEQMGLTLENTAYSV</sequence>
<evidence type="ECO:0000259" key="3">
    <source>
        <dbReference type="Pfam" id="PF19278"/>
    </source>
</evidence>
<dbReference type="Pfam" id="PF19278">
    <property type="entry name" value="Hydant_A_C"/>
    <property type="match status" value="1"/>
</dbReference>
<proteinExistence type="predicted"/>
<dbReference type="PANTHER" id="PTHR11365:SF23">
    <property type="entry name" value="HYPOTHETICAL 5-OXOPROLINASE (EUROFUNG)-RELATED"/>
    <property type="match status" value="1"/>
</dbReference>
<reference evidence="4" key="1">
    <citation type="submission" date="2018-05" db="EMBL/GenBank/DDBJ databases">
        <authorList>
            <person name="Lanie J.A."/>
            <person name="Ng W.-L."/>
            <person name="Kazmierczak K.M."/>
            <person name="Andrzejewski T.M."/>
            <person name="Davidsen T.M."/>
            <person name="Wayne K.J."/>
            <person name="Tettelin H."/>
            <person name="Glass J.I."/>
            <person name="Rusch D."/>
            <person name="Podicherti R."/>
            <person name="Tsui H.-C.T."/>
            <person name="Winkler M.E."/>
        </authorList>
    </citation>
    <scope>NUCLEOTIDE SEQUENCE</scope>
</reference>
<dbReference type="GO" id="GO:0006749">
    <property type="term" value="P:glutathione metabolic process"/>
    <property type="evidence" value="ECO:0007669"/>
    <property type="project" value="TreeGrafter"/>
</dbReference>
<dbReference type="InterPro" id="IPR003692">
    <property type="entry name" value="Hydantoinase_B"/>
</dbReference>
<evidence type="ECO:0000259" key="1">
    <source>
        <dbReference type="Pfam" id="PF01968"/>
    </source>
</evidence>
<dbReference type="AlphaFoldDB" id="A0A382PNM7"/>
<dbReference type="PANTHER" id="PTHR11365">
    <property type="entry name" value="5-OXOPROLINASE RELATED"/>
    <property type="match status" value="1"/>
</dbReference>
<evidence type="ECO:0000259" key="2">
    <source>
        <dbReference type="Pfam" id="PF02538"/>
    </source>
</evidence>
<feature type="non-terminal residue" evidence="4">
    <location>
        <position position="343"/>
    </location>
</feature>
<feature type="domain" description="Acetophenone carboxylase-like C-terminal" evidence="3">
    <location>
        <begin position="127"/>
        <end position="291"/>
    </location>
</feature>
<feature type="domain" description="Hydantoinase B/oxoprolinase" evidence="2">
    <location>
        <begin position="314"/>
        <end position="343"/>
    </location>
</feature>
<name>A0A382PNM7_9ZZZZ</name>
<feature type="domain" description="Hydantoinase A/oxoprolinase" evidence="1">
    <location>
        <begin position="4"/>
        <end position="114"/>
    </location>
</feature>
<gene>
    <name evidence="4" type="ORF">METZ01_LOCUS326446</name>
</gene>
<dbReference type="EMBL" id="UINC01107885">
    <property type="protein sequence ID" value="SVC73592.1"/>
    <property type="molecule type" value="Genomic_DNA"/>
</dbReference>
<dbReference type="Pfam" id="PF01968">
    <property type="entry name" value="Hydantoinase_A"/>
    <property type="match status" value="1"/>
</dbReference>
<evidence type="ECO:0008006" key="5">
    <source>
        <dbReference type="Google" id="ProtNLM"/>
    </source>
</evidence>
<organism evidence="4">
    <name type="scientific">marine metagenome</name>
    <dbReference type="NCBI Taxonomy" id="408172"/>
    <lineage>
        <taxon>unclassified sequences</taxon>
        <taxon>metagenomes</taxon>
        <taxon>ecological metagenomes</taxon>
    </lineage>
</organism>
<feature type="non-terminal residue" evidence="4">
    <location>
        <position position="1"/>
    </location>
</feature>
<evidence type="ECO:0000313" key="4">
    <source>
        <dbReference type="EMBL" id="SVC73592.1"/>
    </source>
</evidence>
<dbReference type="GO" id="GO:0017168">
    <property type="term" value="F:5-oxoprolinase (ATP-hydrolyzing) activity"/>
    <property type="evidence" value="ECO:0007669"/>
    <property type="project" value="TreeGrafter"/>
</dbReference>
<dbReference type="InterPro" id="IPR049517">
    <property type="entry name" value="ACX-like_C"/>
</dbReference>